<evidence type="ECO:0000313" key="2">
    <source>
        <dbReference type="EMBL" id="SFI52596.1"/>
    </source>
</evidence>
<sequence>MLPAEPGGMREPVSRRRFCVTGAGTMLASVGLAGCLEETDTETEPTSSDSGSEPTHWDWDGSLPLESGVQYHDPNCGCCGEYVDYLDGHGLDIRVEHVDDLGTVKTELGVPADVRSCHTLVLGEDEPVLVEGHVPLEAVELFLADEPSARGLAAPGMPQHSPGMGPRGDEPLRIYAFDEDGAEEYTTV</sequence>
<name>A0A1I3IXG7_9EURY</name>
<dbReference type="AlphaFoldDB" id="A0A1I3IXG7"/>
<proteinExistence type="predicted"/>
<dbReference type="EMBL" id="FORO01000001">
    <property type="protein sequence ID" value="SFI52596.1"/>
    <property type="molecule type" value="Genomic_DNA"/>
</dbReference>
<evidence type="ECO:0000256" key="1">
    <source>
        <dbReference type="SAM" id="MobiDB-lite"/>
    </source>
</evidence>
<gene>
    <name evidence="2" type="ORF">SAMN05443661_101151</name>
</gene>
<organism evidence="2 3">
    <name type="scientific">Natronobacterium gregoryi</name>
    <dbReference type="NCBI Taxonomy" id="44930"/>
    <lineage>
        <taxon>Archaea</taxon>
        <taxon>Methanobacteriati</taxon>
        <taxon>Methanobacteriota</taxon>
        <taxon>Stenosarchaea group</taxon>
        <taxon>Halobacteria</taxon>
        <taxon>Halobacteriales</taxon>
        <taxon>Natrialbaceae</taxon>
        <taxon>Natronobacterium</taxon>
    </lineage>
</organism>
<feature type="region of interest" description="Disordered" evidence="1">
    <location>
        <begin position="38"/>
        <end position="58"/>
    </location>
</feature>
<dbReference type="InterPro" id="IPR007332">
    <property type="entry name" value="DUF411"/>
</dbReference>
<dbReference type="OMA" id="CKAWISH"/>
<feature type="compositionally biased region" description="Low complexity" evidence="1">
    <location>
        <begin position="44"/>
        <end position="54"/>
    </location>
</feature>
<reference evidence="2 3" key="1">
    <citation type="submission" date="2016-10" db="EMBL/GenBank/DDBJ databases">
        <authorList>
            <person name="de Groot N.N."/>
        </authorList>
    </citation>
    <scope>NUCLEOTIDE SEQUENCE [LARGE SCALE GENOMIC DNA]</scope>
    <source>
        <strain evidence="2 3">SP2</strain>
    </source>
</reference>
<protein>
    <submittedName>
        <fullName evidence="2">Uncharacterized conserved protein</fullName>
    </submittedName>
</protein>
<dbReference type="GeneID" id="14210051"/>
<dbReference type="RefSeq" id="WP_005580933.1">
    <property type="nucleotide sequence ID" value="NZ_FORO01000001.1"/>
</dbReference>
<dbReference type="Proteomes" id="UP000182829">
    <property type="component" value="Unassembled WGS sequence"/>
</dbReference>
<accession>A0A1I3IXG7</accession>
<dbReference type="OrthoDB" id="262137at2157"/>
<dbReference type="Pfam" id="PF04214">
    <property type="entry name" value="DUF411"/>
    <property type="match status" value="1"/>
</dbReference>
<evidence type="ECO:0000313" key="3">
    <source>
        <dbReference type="Proteomes" id="UP000182829"/>
    </source>
</evidence>